<keyword evidence="1" id="KW-0961">Cell wall biogenesis/degradation</keyword>
<dbReference type="Pfam" id="PF03734">
    <property type="entry name" value="YkuD"/>
    <property type="match status" value="1"/>
</dbReference>
<feature type="active site" description="Proton donor/acceptor" evidence="1">
    <location>
        <position position="134"/>
    </location>
</feature>
<accession>A0A368ENG7</accession>
<keyword evidence="1" id="KW-0573">Peptidoglycan synthesis</keyword>
<dbReference type="GO" id="GO:0008360">
    <property type="term" value="P:regulation of cell shape"/>
    <property type="evidence" value="ECO:0007669"/>
    <property type="project" value="UniProtKB-UniRule"/>
</dbReference>
<protein>
    <recommendedName>
        <fullName evidence="2">L,D-TPase catalytic domain-containing protein</fullName>
    </recommendedName>
</protein>
<evidence type="ECO:0000259" key="2">
    <source>
        <dbReference type="PROSITE" id="PS52029"/>
    </source>
</evidence>
<evidence type="ECO:0000256" key="1">
    <source>
        <dbReference type="PROSITE-ProRule" id="PRU01373"/>
    </source>
</evidence>
<reference evidence="3 4" key="1">
    <citation type="journal article" date="2018" name="Microbiome">
        <title>Fine metagenomic profile of the Mediterranean stratified and mixed water columns revealed by assembly and recruitment.</title>
        <authorList>
            <person name="Haro-Moreno J.M."/>
            <person name="Lopez-Perez M."/>
            <person name="De La Torre J.R."/>
            <person name="Picazo A."/>
            <person name="Camacho A."/>
            <person name="Rodriguez-Valera F."/>
        </authorList>
    </citation>
    <scope>NUCLEOTIDE SEQUENCE [LARGE SCALE GENOMIC DNA]</scope>
    <source>
        <strain evidence="3">MED-G50</strain>
    </source>
</reference>
<dbReference type="EMBL" id="QOQK01000005">
    <property type="protein sequence ID" value="RCL85010.1"/>
    <property type="molecule type" value="Genomic_DNA"/>
</dbReference>
<keyword evidence="1" id="KW-0133">Cell shape</keyword>
<comment type="caution">
    <text evidence="3">The sequence shown here is derived from an EMBL/GenBank/DDBJ whole genome shotgun (WGS) entry which is preliminary data.</text>
</comment>
<sequence length="171" mass="18953">MDITVIQQGSDIHNGQLCIGEKHFPCALGRSGIVGDKREGDGGTPAGVWKLQTCWLRSDKWPTPPQYLPTRIITASSGWSDDPDDPDYNCPVTLPHIFSHEKLWRLDDQYDVIITLDHNLTPIVPGAGSAIFFHLAKQDYGPTEGCVAISHAHMREILPLLTPETNMIIQT</sequence>
<feature type="domain" description="L,D-TPase catalytic" evidence="2">
    <location>
        <begin position="1"/>
        <end position="170"/>
    </location>
</feature>
<organism evidence="3 4">
    <name type="scientific">PS1 clade bacterium</name>
    <dbReference type="NCBI Taxonomy" id="2175152"/>
    <lineage>
        <taxon>Bacteria</taxon>
        <taxon>Pseudomonadati</taxon>
        <taxon>Pseudomonadota</taxon>
        <taxon>Alphaproteobacteria</taxon>
        <taxon>PS1 clade</taxon>
    </lineage>
</organism>
<feature type="active site" description="Nucleophile" evidence="1">
    <location>
        <position position="146"/>
    </location>
</feature>
<dbReference type="InterPro" id="IPR005490">
    <property type="entry name" value="LD_TPept_cat_dom"/>
</dbReference>
<dbReference type="PROSITE" id="PS52029">
    <property type="entry name" value="LD_TPASE"/>
    <property type="match status" value="1"/>
</dbReference>
<evidence type="ECO:0000313" key="4">
    <source>
        <dbReference type="Proteomes" id="UP000252289"/>
    </source>
</evidence>
<dbReference type="GO" id="GO:0071555">
    <property type="term" value="P:cell wall organization"/>
    <property type="evidence" value="ECO:0007669"/>
    <property type="project" value="UniProtKB-UniRule"/>
</dbReference>
<dbReference type="AlphaFoldDB" id="A0A368ENG7"/>
<dbReference type="Proteomes" id="UP000252289">
    <property type="component" value="Unassembled WGS sequence"/>
</dbReference>
<proteinExistence type="predicted"/>
<dbReference type="GO" id="GO:0016740">
    <property type="term" value="F:transferase activity"/>
    <property type="evidence" value="ECO:0007669"/>
    <property type="project" value="InterPro"/>
</dbReference>
<name>A0A368ENG7_9PROT</name>
<dbReference type="PANTHER" id="PTHR38589">
    <property type="entry name" value="BLR0621 PROTEIN"/>
    <property type="match status" value="1"/>
</dbReference>
<gene>
    <name evidence="3" type="ORF">DBW64_01835</name>
</gene>
<comment type="pathway">
    <text evidence="1">Cell wall biogenesis; peptidoglycan biosynthesis.</text>
</comment>
<evidence type="ECO:0000313" key="3">
    <source>
        <dbReference type="EMBL" id="RCL85010.1"/>
    </source>
</evidence>
<dbReference type="PANTHER" id="PTHR38589:SF1">
    <property type="entry name" value="BLR0621 PROTEIN"/>
    <property type="match status" value="1"/>
</dbReference>
<dbReference type="GO" id="GO:0009252">
    <property type="term" value="P:peptidoglycan biosynthetic process"/>
    <property type="evidence" value="ECO:0007669"/>
    <property type="project" value="UniProtKB-KW"/>
</dbReference>